<dbReference type="InterPro" id="IPR007813">
    <property type="entry name" value="PilN"/>
</dbReference>
<keyword evidence="1" id="KW-0472">Membrane</keyword>
<dbReference type="SUPFAM" id="SSF53067">
    <property type="entry name" value="Actin-like ATPase domain"/>
    <property type="match status" value="1"/>
</dbReference>
<dbReference type="OrthoDB" id="8906642at2"/>
<keyword evidence="1" id="KW-1133">Transmembrane helix</keyword>
<keyword evidence="1" id="KW-0812">Transmembrane</keyword>
<dbReference type="Proteomes" id="UP000241885">
    <property type="component" value="Chromosome"/>
</dbReference>
<proteinExistence type="predicted"/>
<dbReference type="Pfam" id="PF05137">
    <property type="entry name" value="PilN"/>
    <property type="match status" value="1"/>
</dbReference>
<reference evidence="2 3" key="1">
    <citation type="submission" date="2018-03" db="EMBL/GenBank/DDBJ databases">
        <title>Complete genome sequence of Thauera aromatica, a model organism for studying aromatic compound degradation under denitrifying conditions.</title>
        <authorList>
            <person name="Lo H.-Y."/>
            <person name="Goris T."/>
            <person name="Boll M."/>
            <person name="Mueller J.A."/>
        </authorList>
    </citation>
    <scope>NUCLEOTIDE SEQUENCE [LARGE SCALE GENOMIC DNA]</scope>
    <source>
        <strain evidence="2 3">K172</strain>
    </source>
</reference>
<sequence length="341" mass="36949">MALDAGSLNLFGFDLGRLVQVWRNGWSEAFRWPALAWLSPQEAVRVLLPGAGEVLRLGATSEPAPSGTKPAAVAVVLSDDGVLFREITLPPLAHDELRQALELEVLALSPFAAGDTVWGWDAEPAAGRMRVRLALAARAHVEAALTAERLRLGAADPEVWAAVAAPIVLQGFAEGRRAQRKRAARLRLLSVLALTLLLVLALAATPVLQARERVFNAQQRYGELEREAAAALGARNALAVGNERVHVLQEYLHGNQDLLVTLELITRLMPDDAYLKRLEIDGRKVRIFGEASNASQLMNALGAPDTGFTEVKAPSPISRARRSDKENFVIEFFTARSAAAK</sequence>
<name>A0A2R4BP65_THAAR</name>
<protein>
    <submittedName>
        <fullName evidence="2">General secretion pathway protein L</fullName>
    </submittedName>
</protein>
<gene>
    <name evidence="2" type="ORF">Tharo_2238</name>
</gene>
<accession>A0A2R4BP65</accession>
<feature type="transmembrane region" description="Helical" evidence="1">
    <location>
        <begin position="186"/>
        <end position="208"/>
    </location>
</feature>
<evidence type="ECO:0000313" key="3">
    <source>
        <dbReference type="Proteomes" id="UP000241885"/>
    </source>
</evidence>
<dbReference type="RefSeq" id="WP_107221287.1">
    <property type="nucleotide sequence ID" value="NZ_CP028339.1"/>
</dbReference>
<organism evidence="2 3">
    <name type="scientific">Thauera aromatica K172</name>
    <dbReference type="NCBI Taxonomy" id="44139"/>
    <lineage>
        <taxon>Bacteria</taxon>
        <taxon>Pseudomonadati</taxon>
        <taxon>Pseudomonadota</taxon>
        <taxon>Betaproteobacteria</taxon>
        <taxon>Rhodocyclales</taxon>
        <taxon>Zoogloeaceae</taxon>
        <taxon>Thauera</taxon>
    </lineage>
</organism>
<dbReference type="KEGG" id="tak:Tharo_2238"/>
<evidence type="ECO:0000256" key="1">
    <source>
        <dbReference type="SAM" id="Phobius"/>
    </source>
</evidence>
<keyword evidence="3" id="KW-1185">Reference proteome</keyword>
<evidence type="ECO:0000313" key="2">
    <source>
        <dbReference type="EMBL" id="AVR89136.1"/>
    </source>
</evidence>
<dbReference type="InterPro" id="IPR043129">
    <property type="entry name" value="ATPase_NBD"/>
</dbReference>
<dbReference type="EMBL" id="CP028339">
    <property type="protein sequence ID" value="AVR89136.1"/>
    <property type="molecule type" value="Genomic_DNA"/>
</dbReference>
<dbReference type="AlphaFoldDB" id="A0A2R4BP65"/>